<accession>A0ABW3PEU4</accession>
<evidence type="ECO:0000256" key="2">
    <source>
        <dbReference type="HAMAP-Rule" id="MF_00048"/>
    </source>
</evidence>
<dbReference type="EMBL" id="JBHTLN010000002">
    <property type="protein sequence ID" value="MFD1123101.1"/>
    <property type="molecule type" value="Genomic_DNA"/>
</dbReference>
<protein>
    <recommendedName>
        <fullName evidence="2">UPF0102 protein ACFQ2T_11335</fullName>
    </recommendedName>
</protein>
<organism evidence="3 4">
    <name type="scientific">Methylophilus flavus</name>
    <dbReference type="NCBI Taxonomy" id="640084"/>
    <lineage>
        <taxon>Bacteria</taxon>
        <taxon>Pseudomonadati</taxon>
        <taxon>Pseudomonadota</taxon>
        <taxon>Betaproteobacteria</taxon>
        <taxon>Nitrosomonadales</taxon>
        <taxon>Methylophilaceae</taxon>
        <taxon>Methylophilus</taxon>
    </lineage>
</organism>
<dbReference type="Gene3D" id="3.40.1350.10">
    <property type="match status" value="1"/>
</dbReference>
<dbReference type="SUPFAM" id="SSF52980">
    <property type="entry name" value="Restriction endonuclease-like"/>
    <property type="match status" value="1"/>
</dbReference>
<dbReference type="HAMAP" id="MF_00048">
    <property type="entry name" value="UPF0102"/>
    <property type="match status" value="1"/>
</dbReference>
<dbReference type="Pfam" id="PF02021">
    <property type="entry name" value="UPF0102"/>
    <property type="match status" value="1"/>
</dbReference>
<sequence>MKLNLNNKGIAAEAAAARFLKEQGLILVEQNYSCRFGEIDLIMRDQQSLVFVEVRLRSNLKFTSAADSIHPHKQQKLIRAAQHYLQNLNSSSPCRFDVVLFDNASYALPNWIRNAIDT</sequence>
<dbReference type="InterPro" id="IPR011856">
    <property type="entry name" value="tRNA_endonuc-like_dom_sf"/>
</dbReference>
<proteinExistence type="inferred from homology"/>
<keyword evidence="4" id="KW-1185">Reference proteome</keyword>
<dbReference type="PANTHER" id="PTHR34039">
    <property type="entry name" value="UPF0102 PROTEIN YRAN"/>
    <property type="match status" value="1"/>
</dbReference>
<dbReference type="CDD" id="cd20736">
    <property type="entry name" value="PoNe_Nuclease"/>
    <property type="match status" value="1"/>
</dbReference>
<evidence type="ECO:0000313" key="4">
    <source>
        <dbReference type="Proteomes" id="UP001597206"/>
    </source>
</evidence>
<gene>
    <name evidence="3" type="ORF">ACFQ2T_11335</name>
</gene>
<dbReference type="PANTHER" id="PTHR34039:SF1">
    <property type="entry name" value="UPF0102 PROTEIN YRAN"/>
    <property type="match status" value="1"/>
</dbReference>
<dbReference type="NCBIfam" id="TIGR00252">
    <property type="entry name" value="YraN family protein"/>
    <property type="match status" value="1"/>
</dbReference>
<dbReference type="RefSeq" id="WP_379034486.1">
    <property type="nucleotide sequence ID" value="NZ_JBHTLN010000002.1"/>
</dbReference>
<dbReference type="InterPro" id="IPR011335">
    <property type="entry name" value="Restrct_endonuc-II-like"/>
</dbReference>
<evidence type="ECO:0000256" key="1">
    <source>
        <dbReference type="ARBA" id="ARBA00006738"/>
    </source>
</evidence>
<comment type="caution">
    <text evidence="3">The sequence shown here is derived from an EMBL/GenBank/DDBJ whole genome shotgun (WGS) entry which is preliminary data.</text>
</comment>
<dbReference type="InterPro" id="IPR003509">
    <property type="entry name" value="UPF0102_YraN-like"/>
</dbReference>
<name>A0ABW3PEU4_9PROT</name>
<dbReference type="NCBIfam" id="NF009150">
    <property type="entry name" value="PRK12497.1-3"/>
    <property type="match status" value="1"/>
</dbReference>
<comment type="similarity">
    <text evidence="1 2">Belongs to the UPF0102 family.</text>
</comment>
<evidence type="ECO:0000313" key="3">
    <source>
        <dbReference type="EMBL" id="MFD1123101.1"/>
    </source>
</evidence>
<dbReference type="Proteomes" id="UP001597206">
    <property type="component" value="Unassembled WGS sequence"/>
</dbReference>
<reference evidence="4" key="1">
    <citation type="journal article" date="2019" name="Int. J. Syst. Evol. Microbiol.">
        <title>The Global Catalogue of Microorganisms (GCM) 10K type strain sequencing project: providing services to taxonomists for standard genome sequencing and annotation.</title>
        <authorList>
            <consortium name="The Broad Institute Genomics Platform"/>
            <consortium name="The Broad Institute Genome Sequencing Center for Infectious Disease"/>
            <person name="Wu L."/>
            <person name="Ma J."/>
        </authorList>
    </citation>
    <scope>NUCLEOTIDE SEQUENCE [LARGE SCALE GENOMIC DNA]</scope>
    <source>
        <strain evidence="4">CCUG 58411</strain>
    </source>
</reference>